<proteinExistence type="predicted"/>
<evidence type="ECO:0000313" key="14">
    <source>
        <dbReference type="Proteomes" id="UP000244902"/>
    </source>
</evidence>
<name>A0A2U8H654_9RHOO</name>
<accession>A0A2U8H654</accession>
<keyword evidence="10 11" id="KW-0472">Membrane</keyword>
<keyword evidence="5" id="KW-0441">Lipid A biosynthesis</keyword>
<feature type="transmembrane region" description="Helical" evidence="11">
    <location>
        <begin position="121"/>
        <end position="143"/>
    </location>
</feature>
<dbReference type="Gene3D" id="1.10.3730.20">
    <property type="match status" value="2"/>
</dbReference>
<keyword evidence="7" id="KW-0448">Lipopolysaccharide biosynthesis</keyword>
<dbReference type="GO" id="GO:0009103">
    <property type="term" value="P:lipopolysaccharide biosynthetic process"/>
    <property type="evidence" value="ECO:0007669"/>
    <property type="project" value="UniProtKB-KW"/>
</dbReference>
<dbReference type="GO" id="GO:0005886">
    <property type="term" value="C:plasma membrane"/>
    <property type="evidence" value="ECO:0007669"/>
    <property type="project" value="UniProtKB-SubCell"/>
</dbReference>
<evidence type="ECO:0000256" key="4">
    <source>
        <dbReference type="ARBA" id="ARBA00022519"/>
    </source>
</evidence>
<evidence type="ECO:0000256" key="1">
    <source>
        <dbReference type="ARBA" id="ARBA00004651"/>
    </source>
</evidence>
<feature type="domain" description="EamA" evidence="12">
    <location>
        <begin position="8"/>
        <end position="136"/>
    </location>
</feature>
<protein>
    <recommendedName>
        <fullName evidence="12">EamA domain-containing protein</fullName>
    </recommendedName>
</protein>
<feature type="domain" description="EamA" evidence="12">
    <location>
        <begin position="151"/>
        <end position="285"/>
    </location>
</feature>
<dbReference type="PANTHER" id="PTHR30561">
    <property type="entry name" value="SMR FAMILY PROTON-DEPENDENT DRUG EFFLUX TRANSPORTER SUGE"/>
    <property type="match status" value="1"/>
</dbReference>
<feature type="transmembrane region" description="Helical" evidence="11">
    <location>
        <begin position="59"/>
        <end position="80"/>
    </location>
</feature>
<dbReference type="SUPFAM" id="SSF103481">
    <property type="entry name" value="Multidrug resistance efflux transporter EmrE"/>
    <property type="match status" value="2"/>
</dbReference>
<feature type="transmembrane region" description="Helical" evidence="11">
    <location>
        <begin position="149"/>
        <end position="169"/>
    </location>
</feature>
<keyword evidence="4" id="KW-0997">Cell inner membrane</keyword>
<keyword evidence="2" id="KW-1003">Cell membrane</keyword>
<keyword evidence="6 11" id="KW-0812">Transmembrane</keyword>
<gene>
    <name evidence="13" type="ORF">CEW87_18360</name>
</gene>
<organism evidence="13 14">
    <name type="scientific">Parazoarcus communis</name>
    <dbReference type="NCBI Taxonomy" id="41977"/>
    <lineage>
        <taxon>Bacteria</taxon>
        <taxon>Pseudomonadati</taxon>
        <taxon>Pseudomonadota</taxon>
        <taxon>Betaproteobacteria</taxon>
        <taxon>Rhodocyclales</taxon>
        <taxon>Zoogloeaceae</taxon>
        <taxon>Parazoarcus</taxon>
    </lineage>
</organism>
<dbReference type="Pfam" id="PF00892">
    <property type="entry name" value="EamA"/>
    <property type="match status" value="2"/>
</dbReference>
<dbReference type="GO" id="GO:0009245">
    <property type="term" value="P:lipid A biosynthetic process"/>
    <property type="evidence" value="ECO:0007669"/>
    <property type="project" value="UniProtKB-KW"/>
</dbReference>
<evidence type="ECO:0000256" key="11">
    <source>
        <dbReference type="SAM" id="Phobius"/>
    </source>
</evidence>
<dbReference type="OrthoDB" id="9783707at2"/>
<feature type="transmembrane region" description="Helical" evidence="11">
    <location>
        <begin position="176"/>
        <end position="197"/>
    </location>
</feature>
<evidence type="ECO:0000259" key="12">
    <source>
        <dbReference type="Pfam" id="PF00892"/>
    </source>
</evidence>
<feature type="transmembrane region" description="Helical" evidence="11">
    <location>
        <begin position="92"/>
        <end position="114"/>
    </location>
</feature>
<dbReference type="PANTHER" id="PTHR30561:SF23">
    <property type="entry name" value="4-AMINO-4-DEOXY-L-ARABINOSE-PHOSPHOUNDECAPRENOL FLIPPASE SUBUNIT ARNE-RELATED"/>
    <property type="match status" value="1"/>
</dbReference>
<evidence type="ECO:0000256" key="8">
    <source>
        <dbReference type="ARBA" id="ARBA00022989"/>
    </source>
</evidence>
<dbReference type="InterPro" id="IPR000390">
    <property type="entry name" value="Small_drug/metabolite_transptr"/>
</dbReference>
<dbReference type="InterPro" id="IPR037185">
    <property type="entry name" value="EmrE-like"/>
</dbReference>
<evidence type="ECO:0000256" key="10">
    <source>
        <dbReference type="ARBA" id="ARBA00023136"/>
    </source>
</evidence>
<feature type="transmembrane region" description="Helical" evidence="11">
    <location>
        <begin position="217"/>
        <end position="236"/>
    </location>
</feature>
<dbReference type="RefSeq" id="WP_108975322.1">
    <property type="nucleotide sequence ID" value="NZ_CP022188.1"/>
</dbReference>
<evidence type="ECO:0000313" key="13">
    <source>
        <dbReference type="EMBL" id="AWI81154.1"/>
    </source>
</evidence>
<evidence type="ECO:0000256" key="9">
    <source>
        <dbReference type="ARBA" id="ARBA00023098"/>
    </source>
</evidence>
<evidence type="ECO:0000256" key="6">
    <source>
        <dbReference type="ARBA" id="ARBA00022692"/>
    </source>
</evidence>
<dbReference type="Proteomes" id="UP000244902">
    <property type="component" value="Chromosome"/>
</dbReference>
<feature type="transmembrane region" description="Helical" evidence="11">
    <location>
        <begin position="33"/>
        <end position="52"/>
    </location>
</feature>
<evidence type="ECO:0000256" key="7">
    <source>
        <dbReference type="ARBA" id="ARBA00022985"/>
    </source>
</evidence>
<dbReference type="InterPro" id="IPR000620">
    <property type="entry name" value="EamA_dom"/>
</dbReference>
<keyword evidence="9" id="KW-0443">Lipid metabolism</keyword>
<keyword evidence="3" id="KW-0444">Lipid biosynthesis</keyword>
<comment type="subcellular location">
    <subcellularLocation>
        <location evidence="1">Cell membrane</location>
        <topology evidence="1">Multi-pass membrane protein</topology>
    </subcellularLocation>
</comment>
<evidence type="ECO:0000256" key="5">
    <source>
        <dbReference type="ARBA" id="ARBA00022556"/>
    </source>
</evidence>
<reference evidence="13 14" key="1">
    <citation type="submission" date="2017-06" db="EMBL/GenBank/DDBJ databases">
        <title>Azoarcus sp. TSNA42 complete genome sequence.</title>
        <authorList>
            <person name="Woo J.-H."/>
            <person name="Kim H.-S."/>
        </authorList>
    </citation>
    <scope>NUCLEOTIDE SEQUENCE [LARGE SCALE GENOMIC DNA]</scope>
    <source>
        <strain evidence="13 14">TSNA42</strain>
    </source>
</reference>
<sequence>MNTTAFGLVVTGALLHAIWNLCAKKASGGLPFVWLFGIVSLVVSFPFGWVAWSEHAHQLSFQAWVAITASAVVHGGYSLVLQKGYRESDFSIVYPLARGTGPLFAVLGAIIVLGEAPSLRGWLGILSILTGIFLISGAAQALLVPSPTARAGLLWGATTGLFIAGYTVIDGWAIKALGIAPVLYYVLVLALRTAMLAPQALRNPDSLRTQWSANGRYIVAVGVLSPLAYVLVLFALTIAPLSYVAPVRELSMLLGVLFGAKLLRESFSLSRGIGTACMVAGVVLLAGIQ</sequence>
<dbReference type="EMBL" id="CP022188">
    <property type="protein sequence ID" value="AWI81154.1"/>
    <property type="molecule type" value="Genomic_DNA"/>
</dbReference>
<dbReference type="GO" id="GO:0022857">
    <property type="term" value="F:transmembrane transporter activity"/>
    <property type="evidence" value="ECO:0007669"/>
    <property type="project" value="InterPro"/>
</dbReference>
<evidence type="ECO:0000256" key="2">
    <source>
        <dbReference type="ARBA" id="ARBA00022475"/>
    </source>
</evidence>
<evidence type="ECO:0000256" key="3">
    <source>
        <dbReference type="ARBA" id="ARBA00022516"/>
    </source>
</evidence>
<dbReference type="AlphaFoldDB" id="A0A2U8H654"/>
<keyword evidence="8 11" id="KW-1133">Transmembrane helix</keyword>
<feature type="transmembrane region" description="Helical" evidence="11">
    <location>
        <begin position="269"/>
        <end position="288"/>
    </location>
</feature>